<gene>
    <name evidence="2" type="ORF">HETIRDRAFT_455518</name>
</gene>
<feature type="region of interest" description="Disordered" evidence="1">
    <location>
        <begin position="39"/>
        <end position="66"/>
    </location>
</feature>
<dbReference type="OrthoDB" id="3268394at2759"/>
<feature type="compositionally biased region" description="Low complexity" evidence="1">
    <location>
        <begin position="128"/>
        <end position="148"/>
    </location>
</feature>
<feature type="compositionally biased region" description="Pro residues" evidence="1">
    <location>
        <begin position="313"/>
        <end position="324"/>
    </location>
</feature>
<feature type="region of interest" description="Disordered" evidence="1">
    <location>
        <begin position="189"/>
        <end position="209"/>
    </location>
</feature>
<protein>
    <submittedName>
        <fullName evidence="2">Uncharacterized protein</fullName>
    </submittedName>
</protein>
<dbReference type="InParanoid" id="W4JQQ4"/>
<accession>W4JQQ4</accession>
<reference evidence="2 3" key="1">
    <citation type="journal article" date="2012" name="New Phytol.">
        <title>Insight into trade-off between wood decay and parasitism from the genome of a fungal forest pathogen.</title>
        <authorList>
            <person name="Olson A."/>
            <person name="Aerts A."/>
            <person name="Asiegbu F."/>
            <person name="Belbahri L."/>
            <person name="Bouzid O."/>
            <person name="Broberg A."/>
            <person name="Canback B."/>
            <person name="Coutinho P.M."/>
            <person name="Cullen D."/>
            <person name="Dalman K."/>
            <person name="Deflorio G."/>
            <person name="van Diepen L.T."/>
            <person name="Dunand C."/>
            <person name="Duplessis S."/>
            <person name="Durling M."/>
            <person name="Gonthier P."/>
            <person name="Grimwood J."/>
            <person name="Fossdal C.G."/>
            <person name="Hansson D."/>
            <person name="Henrissat B."/>
            <person name="Hietala A."/>
            <person name="Himmelstrand K."/>
            <person name="Hoffmeister D."/>
            <person name="Hogberg N."/>
            <person name="James T.Y."/>
            <person name="Karlsson M."/>
            <person name="Kohler A."/>
            <person name="Kues U."/>
            <person name="Lee Y.H."/>
            <person name="Lin Y.C."/>
            <person name="Lind M."/>
            <person name="Lindquist E."/>
            <person name="Lombard V."/>
            <person name="Lucas S."/>
            <person name="Lunden K."/>
            <person name="Morin E."/>
            <person name="Murat C."/>
            <person name="Park J."/>
            <person name="Raffaello T."/>
            <person name="Rouze P."/>
            <person name="Salamov A."/>
            <person name="Schmutz J."/>
            <person name="Solheim H."/>
            <person name="Stahlberg J."/>
            <person name="Velez H."/>
            <person name="de Vries R.P."/>
            <person name="Wiebenga A."/>
            <person name="Woodward S."/>
            <person name="Yakovlev I."/>
            <person name="Garbelotto M."/>
            <person name="Martin F."/>
            <person name="Grigoriev I.V."/>
            <person name="Stenlid J."/>
        </authorList>
    </citation>
    <scope>NUCLEOTIDE SEQUENCE [LARGE SCALE GENOMIC DNA]</scope>
    <source>
        <strain evidence="2 3">TC 32-1</strain>
    </source>
</reference>
<dbReference type="RefSeq" id="XP_009552105.1">
    <property type="nucleotide sequence ID" value="XM_009553810.1"/>
</dbReference>
<dbReference type="EMBL" id="KI925465">
    <property type="protein sequence ID" value="ETW75863.1"/>
    <property type="molecule type" value="Genomic_DNA"/>
</dbReference>
<proteinExistence type="predicted"/>
<keyword evidence="3" id="KW-1185">Reference proteome</keyword>
<evidence type="ECO:0000313" key="2">
    <source>
        <dbReference type="EMBL" id="ETW75863.1"/>
    </source>
</evidence>
<dbReference type="HOGENOM" id="CLU_047855_0_0_1"/>
<organism evidence="2 3">
    <name type="scientific">Heterobasidion irregulare (strain TC 32-1)</name>
    <dbReference type="NCBI Taxonomy" id="747525"/>
    <lineage>
        <taxon>Eukaryota</taxon>
        <taxon>Fungi</taxon>
        <taxon>Dikarya</taxon>
        <taxon>Basidiomycota</taxon>
        <taxon>Agaricomycotina</taxon>
        <taxon>Agaricomycetes</taxon>
        <taxon>Russulales</taxon>
        <taxon>Bondarzewiaceae</taxon>
        <taxon>Heterobasidion</taxon>
        <taxon>Heterobasidion annosum species complex</taxon>
    </lineage>
</organism>
<feature type="compositionally biased region" description="Basic residues" evidence="1">
    <location>
        <begin position="295"/>
        <end position="305"/>
    </location>
</feature>
<feature type="compositionally biased region" description="Low complexity" evidence="1">
    <location>
        <begin position="256"/>
        <end position="273"/>
    </location>
</feature>
<dbReference type="AlphaFoldDB" id="W4JQQ4"/>
<feature type="compositionally biased region" description="Acidic residues" evidence="1">
    <location>
        <begin position="196"/>
        <end position="205"/>
    </location>
</feature>
<name>W4JQQ4_HETIT</name>
<dbReference type="eggNOG" id="ENOG502SBT3">
    <property type="taxonomic scope" value="Eukaryota"/>
</dbReference>
<dbReference type="KEGG" id="hir:HETIRDRAFT_455518"/>
<dbReference type="Proteomes" id="UP000030671">
    <property type="component" value="Unassembled WGS sequence"/>
</dbReference>
<feature type="compositionally biased region" description="Acidic residues" evidence="1">
    <location>
        <begin position="224"/>
        <end position="255"/>
    </location>
</feature>
<feature type="compositionally biased region" description="Pro residues" evidence="1">
    <location>
        <begin position="50"/>
        <end position="59"/>
    </location>
</feature>
<feature type="region of interest" description="Disordered" evidence="1">
    <location>
        <begin position="87"/>
        <end position="149"/>
    </location>
</feature>
<sequence length="459" mass="48360">MASPSPSDAPEHEDATFVALPSRVRTNIDRAFDKAIGVASTTTTTTAPLAPGPRHPPIPNARAASPEAGGFLVDDDADAGGFLLDDAPGGFVPDPDTHGDGGGDGGGFVLDDPGAPHAPHTIPPRPSPVRSSASISASASSPTSASVSGATHIPLSRIPHALQLLDLPPADEQILTVFRNAASGWRTRGLRAGQGEGEEEEEEGAGEVVSRRDWRAVCAVLLEGQDEQDGNGDEDEDVAAMDVDEDTGDDDDDAGSESSDASSDAYTDAPTPRTRARPAKRARKRRAGTDSRSPHPAKRRTRTRTTSRQSPGPRSPSPTGPRPPTARQKRAALAAFALFFPDPSGAPPDPAAPALQTKRLGIAEIQRAAGLLREKIKADEMLEMLAAFSTAPDKSMSLADFERMMPYAVSGISETMRIACVEGIRSPRVYAIVPVARRILARFFTLAPSHSLIRTMYVA</sequence>
<dbReference type="GeneID" id="20676625"/>
<feature type="compositionally biased region" description="Basic residues" evidence="1">
    <location>
        <begin position="274"/>
        <end position="286"/>
    </location>
</feature>
<evidence type="ECO:0000256" key="1">
    <source>
        <dbReference type="SAM" id="MobiDB-lite"/>
    </source>
</evidence>
<feature type="region of interest" description="Disordered" evidence="1">
    <location>
        <begin position="222"/>
        <end position="329"/>
    </location>
</feature>
<evidence type="ECO:0000313" key="3">
    <source>
        <dbReference type="Proteomes" id="UP000030671"/>
    </source>
</evidence>